<evidence type="ECO:0000313" key="10">
    <source>
        <dbReference type="Proteomes" id="UP000473278"/>
    </source>
</evidence>
<keyword evidence="6 8" id="KW-0067">ATP-binding</keyword>
<evidence type="ECO:0000256" key="1">
    <source>
        <dbReference type="ARBA" id="ARBA00022490"/>
    </source>
</evidence>
<gene>
    <name evidence="8 9" type="primary">purQ</name>
    <name evidence="9" type="ORF">G3570_00880</name>
</gene>
<dbReference type="GO" id="GO:0005737">
    <property type="term" value="C:cytoplasm"/>
    <property type="evidence" value="ECO:0007669"/>
    <property type="project" value="UniProtKB-SubCell"/>
</dbReference>
<evidence type="ECO:0000256" key="3">
    <source>
        <dbReference type="ARBA" id="ARBA00022741"/>
    </source>
</evidence>
<keyword evidence="7 8" id="KW-0315">Glutamine amidotransferase</keyword>
<dbReference type="UniPathway" id="UPA00074">
    <property type="reaction ID" value="UER00128"/>
</dbReference>
<dbReference type="AlphaFoldDB" id="A0A6M1SJH0"/>
<dbReference type="PROSITE" id="PS51273">
    <property type="entry name" value="GATASE_TYPE_1"/>
    <property type="match status" value="1"/>
</dbReference>
<evidence type="ECO:0000256" key="8">
    <source>
        <dbReference type="HAMAP-Rule" id="MF_00421"/>
    </source>
</evidence>
<keyword evidence="10" id="KW-1185">Reference proteome</keyword>
<comment type="caution">
    <text evidence="9">The sequence shown here is derived from an EMBL/GenBank/DDBJ whole genome shotgun (WGS) entry which is preliminary data.</text>
</comment>
<feature type="active site" description="Nucleophile" evidence="8">
    <location>
        <position position="88"/>
    </location>
</feature>
<dbReference type="RefSeq" id="WP_165138240.1">
    <property type="nucleotide sequence ID" value="NZ_JAALLT010000001.1"/>
</dbReference>
<dbReference type="SMART" id="SM01211">
    <property type="entry name" value="GATase_5"/>
    <property type="match status" value="1"/>
</dbReference>
<dbReference type="EC" id="6.3.5.3" evidence="8"/>
<evidence type="ECO:0000256" key="2">
    <source>
        <dbReference type="ARBA" id="ARBA00022598"/>
    </source>
</evidence>
<comment type="function">
    <text evidence="8">Part of the phosphoribosylformylglycinamidine synthase complex involved in the purines biosynthetic pathway. Catalyzes the ATP-dependent conversion of formylglycinamide ribonucleotide (FGAR) and glutamine to yield formylglycinamidine ribonucleotide (FGAM) and glutamate. The FGAM synthase complex is composed of three subunits. PurQ produces an ammonia molecule by converting glutamine to glutamate. PurL transfers the ammonia molecule to FGAR to form FGAM in an ATP-dependent manner. PurS interacts with PurQ and PurL and is thought to assist in the transfer of the ammonia molecule from PurQ to PurL.</text>
</comment>
<keyword evidence="5 8" id="KW-0378">Hydrolase</keyword>
<evidence type="ECO:0000256" key="4">
    <source>
        <dbReference type="ARBA" id="ARBA00022755"/>
    </source>
</evidence>
<organism evidence="9 10">
    <name type="scientific">Halalkalibaculum roseum</name>
    <dbReference type="NCBI Taxonomy" id="2709311"/>
    <lineage>
        <taxon>Bacteria</taxon>
        <taxon>Pseudomonadati</taxon>
        <taxon>Balneolota</taxon>
        <taxon>Balneolia</taxon>
        <taxon>Balneolales</taxon>
        <taxon>Balneolaceae</taxon>
        <taxon>Halalkalibaculum</taxon>
    </lineage>
</organism>
<keyword evidence="3 8" id="KW-0547">Nucleotide-binding</keyword>
<feature type="active site" evidence="8">
    <location>
        <position position="207"/>
    </location>
</feature>
<sequence length="233" mass="25568">MSATFGVIVFPGSNCDHDAYHALAHVMNAKAKFLWHKDTDLSGIDFLLIPGGFSYGDYLRSGAIARFSPVMQEVTQFALSGGPVLGICNGFQILLEAGLLPGAMLHNENLRFICKQVHLRCESTDTMFTRSLESGQVIQVPVAHGEGNYFTDEDTLKKLRDNDQIIFRYSDAKGKVSEEANINGSIDNIAGICNKERNVMGMMPHPERAVEKQLGSDDGKLIFESILNELAVA</sequence>
<dbReference type="InterPro" id="IPR010075">
    <property type="entry name" value="PRibForGlyAmidine_synth_PurQ"/>
</dbReference>
<dbReference type="HAMAP" id="MF_00421">
    <property type="entry name" value="PurQ"/>
    <property type="match status" value="1"/>
</dbReference>
<dbReference type="GO" id="GO:0006189">
    <property type="term" value="P:'de novo' IMP biosynthetic process"/>
    <property type="evidence" value="ECO:0007669"/>
    <property type="project" value="UniProtKB-UniRule"/>
</dbReference>
<dbReference type="PANTHER" id="PTHR47552:SF1">
    <property type="entry name" value="PHOSPHORIBOSYLFORMYLGLYCINAMIDINE SYNTHASE SUBUNIT PURQ"/>
    <property type="match status" value="1"/>
</dbReference>
<keyword evidence="1 8" id="KW-0963">Cytoplasm</keyword>
<dbReference type="Proteomes" id="UP000473278">
    <property type="component" value="Unassembled WGS sequence"/>
</dbReference>
<feature type="active site" evidence="8">
    <location>
        <position position="205"/>
    </location>
</feature>
<dbReference type="Gene3D" id="3.40.50.880">
    <property type="match status" value="1"/>
</dbReference>
<evidence type="ECO:0000256" key="7">
    <source>
        <dbReference type="ARBA" id="ARBA00022962"/>
    </source>
</evidence>
<dbReference type="PANTHER" id="PTHR47552">
    <property type="entry name" value="PHOSPHORIBOSYLFORMYLGLYCINAMIDINE SYNTHASE SUBUNIT PURQ"/>
    <property type="match status" value="1"/>
</dbReference>
<keyword evidence="2 8" id="KW-0436">Ligase</keyword>
<dbReference type="NCBIfam" id="NF002957">
    <property type="entry name" value="PRK03619.1"/>
    <property type="match status" value="1"/>
</dbReference>
<proteinExistence type="inferred from homology"/>
<dbReference type="PIRSF" id="PIRSF001586">
    <property type="entry name" value="FGAM_synth_I"/>
    <property type="match status" value="1"/>
</dbReference>
<name>A0A6M1SJH0_9BACT</name>
<evidence type="ECO:0000256" key="5">
    <source>
        <dbReference type="ARBA" id="ARBA00022801"/>
    </source>
</evidence>
<dbReference type="FunFam" id="3.40.50.880:FF:000019">
    <property type="entry name" value="Phosphoribosylformylglycinamidine synthase subunit PurQ"/>
    <property type="match status" value="1"/>
</dbReference>
<protein>
    <recommendedName>
        <fullName evidence="8">Phosphoribosylformylglycinamidine synthase subunit PurQ</fullName>
        <shortName evidence="8">FGAM synthase</shortName>
        <ecNumber evidence="8">6.3.5.3</ecNumber>
    </recommendedName>
    <alternativeName>
        <fullName evidence="8">Formylglycinamide ribonucleotide amidotransferase subunit I</fullName>
        <shortName evidence="8">FGAR amidotransferase I</shortName>
        <shortName evidence="8">FGAR-AT I</shortName>
    </alternativeName>
    <alternativeName>
        <fullName evidence="8">Glutaminase PurQ</fullName>
        <ecNumber evidence="8">3.5.1.2</ecNumber>
    </alternativeName>
    <alternativeName>
        <fullName evidence="8">Phosphoribosylformylglycinamidine synthase subunit I</fullName>
    </alternativeName>
</protein>
<comment type="subcellular location">
    <subcellularLocation>
        <location evidence="8">Cytoplasm</location>
    </subcellularLocation>
</comment>
<comment type="catalytic activity">
    <reaction evidence="8">
        <text>L-glutamine + H2O = L-glutamate + NH4(+)</text>
        <dbReference type="Rhea" id="RHEA:15889"/>
        <dbReference type="ChEBI" id="CHEBI:15377"/>
        <dbReference type="ChEBI" id="CHEBI:28938"/>
        <dbReference type="ChEBI" id="CHEBI:29985"/>
        <dbReference type="ChEBI" id="CHEBI:58359"/>
        <dbReference type="EC" id="3.5.1.2"/>
    </reaction>
</comment>
<dbReference type="GO" id="GO:0005524">
    <property type="term" value="F:ATP binding"/>
    <property type="evidence" value="ECO:0007669"/>
    <property type="project" value="UniProtKB-KW"/>
</dbReference>
<comment type="catalytic activity">
    <reaction evidence="8">
        <text>N(2)-formyl-N(1)-(5-phospho-beta-D-ribosyl)glycinamide + L-glutamine + ATP + H2O = 2-formamido-N(1)-(5-O-phospho-beta-D-ribosyl)acetamidine + L-glutamate + ADP + phosphate + H(+)</text>
        <dbReference type="Rhea" id="RHEA:17129"/>
        <dbReference type="ChEBI" id="CHEBI:15377"/>
        <dbReference type="ChEBI" id="CHEBI:15378"/>
        <dbReference type="ChEBI" id="CHEBI:29985"/>
        <dbReference type="ChEBI" id="CHEBI:30616"/>
        <dbReference type="ChEBI" id="CHEBI:43474"/>
        <dbReference type="ChEBI" id="CHEBI:58359"/>
        <dbReference type="ChEBI" id="CHEBI:147286"/>
        <dbReference type="ChEBI" id="CHEBI:147287"/>
        <dbReference type="ChEBI" id="CHEBI:456216"/>
        <dbReference type="EC" id="6.3.5.3"/>
    </reaction>
</comment>
<dbReference type="InterPro" id="IPR029062">
    <property type="entry name" value="Class_I_gatase-like"/>
</dbReference>
<dbReference type="GO" id="GO:0004359">
    <property type="term" value="F:glutaminase activity"/>
    <property type="evidence" value="ECO:0007669"/>
    <property type="project" value="UniProtKB-EC"/>
</dbReference>
<dbReference type="EMBL" id="JAALLT010000001">
    <property type="protein sequence ID" value="NGP75169.1"/>
    <property type="molecule type" value="Genomic_DNA"/>
</dbReference>
<comment type="subunit">
    <text evidence="8">Part of the FGAM synthase complex composed of 1 PurL, 1 PurQ and 2 PurS subunits.</text>
</comment>
<dbReference type="CDD" id="cd01740">
    <property type="entry name" value="GATase1_FGAR_AT"/>
    <property type="match status" value="1"/>
</dbReference>
<evidence type="ECO:0000313" key="9">
    <source>
        <dbReference type="EMBL" id="NGP75169.1"/>
    </source>
</evidence>
<dbReference type="GO" id="GO:0004642">
    <property type="term" value="F:phosphoribosylformylglycinamidine synthase activity"/>
    <property type="evidence" value="ECO:0007669"/>
    <property type="project" value="UniProtKB-UniRule"/>
</dbReference>
<dbReference type="EC" id="3.5.1.2" evidence="8"/>
<keyword evidence="4 8" id="KW-0658">Purine biosynthesis</keyword>
<comment type="pathway">
    <text evidence="8">Purine metabolism; IMP biosynthesis via de novo pathway; 5-amino-1-(5-phospho-D-ribosyl)imidazole from N(2)-formyl-N(1)-(5-phospho-D-ribosyl)glycinamide: step 1/2.</text>
</comment>
<dbReference type="SUPFAM" id="SSF52317">
    <property type="entry name" value="Class I glutamine amidotransferase-like"/>
    <property type="match status" value="1"/>
</dbReference>
<accession>A0A6M1SJH0</accession>
<dbReference type="NCBIfam" id="TIGR01737">
    <property type="entry name" value="FGAM_synth_I"/>
    <property type="match status" value="1"/>
</dbReference>
<reference evidence="9 10" key="1">
    <citation type="submission" date="2020-02" db="EMBL/GenBank/DDBJ databases">
        <title>Balneolaceae bacterium YR4-1, complete genome.</title>
        <authorList>
            <person name="Li Y."/>
            <person name="Wu S."/>
        </authorList>
    </citation>
    <scope>NUCLEOTIDE SEQUENCE [LARGE SCALE GENOMIC DNA]</scope>
    <source>
        <strain evidence="9 10">YR4-1</strain>
    </source>
</reference>
<dbReference type="Pfam" id="PF13507">
    <property type="entry name" value="GATase_5"/>
    <property type="match status" value="1"/>
</dbReference>
<evidence type="ECO:0000256" key="6">
    <source>
        <dbReference type="ARBA" id="ARBA00022840"/>
    </source>
</evidence>